<dbReference type="PRINTS" id="PR00133">
    <property type="entry name" value="GLHYDRLASE3"/>
</dbReference>
<dbReference type="SUPFAM" id="SSF52279">
    <property type="entry name" value="Beta-D-glucan exohydrolase, C-terminal domain"/>
    <property type="match status" value="1"/>
</dbReference>
<dbReference type="InterPro" id="IPR036962">
    <property type="entry name" value="Glyco_hydro_3_N_sf"/>
</dbReference>
<dbReference type="SUPFAM" id="SSF51445">
    <property type="entry name" value="(Trans)glycosidases"/>
    <property type="match status" value="1"/>
</dbReference>
<keyword evidence="1" id="KW-0378">Hydrolase</keyword>
<dbReference type="RefSeq" id="WP_091399959.1">
    <property type="nucleotide sequence ID" value="NZ_FNQY01000019.1"/>
</dbReference>
<dbReference type="Gene3D" id="2.60.40.10">
    <property type="entry name" value="Immunoglobulins"/>
    <property type="match status" value="1"/>
</dbReference>
<keyword evidence="4" id="KW-1185">Reference proteome</keyword>
<gene>
    <name evidence="3" type="ORF">SAMN05192529_11962</name>
</gene>
<name>A0A1H4BAT2_9BACT</name>
<evidence type="ECO:0000256" key="1">
    <source>
        <dbReference type="ARBA" id="ARBA00022801"/>
    </source>
</evidence>
<dbReference type="InterPro" id="IPR013783">
    <property type="entry name" value="Ig-like_fold"/>
</dbReference>
<dbReference type="InterPro" id="IPR001764">
    <property type="entry name" value="Glyco_hydro_3_N"/>
</dbReference>
<dbReference type="InterPro" id="IPR017853">
    <property type="entry name" value="GH"/>
</dbReference>
<dbReference type="SMART" id="SM01217">
    <property type="entry name" value="Fn3_like"/>
    <property type="match status" value="1"/>
</dbReference>
<dbReference type="PANTHER" id="PTHR30620">
    <property type="entry name" value="PERIPLASMIC BETA-GLUCOSIDASE-RELATED"/>
    <property type="match status" value="1"/>
</dbReference>
<dbReference type="Pfam" id="PF00933">
    <property type="entry name" value="Glyco_hydro_3"/>
    <property type="match status" value="1"/>
</dbReference>
<dbReference type="InterPro" id="IPR026891">
    <property type="entry name" value="Fn3-like"/>
</dbReference>
<sequence>MSLGKISPEYVNRSLSLFGKLFTLGGLLIGLQTGGSRLQAQTYKDSSLSPRVRSLNLLSKMTRAEKIGQLSTLFGWEMYQKSAVSSSSRIQITSAFKKAIDSGHIGMLWGTLRADPWTKKTLITGLNPEQAVEATNALQHYAITHSRLGIPLLLSEECAHGLMAIGTTVFPTAIGQASSWDTELIEKAAAAIALETRSMGSHIAYGPILDLAREPRWSRVEETYGEDSYLVSKMGSAFVRGLQGKLTATAAVDSNHVLSTLKHFIAYGIPMGGHNGAPAMLGIRALYDDYLPPFKEAIQNAGALSVMTAYNSIDGVPCTANELLIKDLLKNHWGFQGFVVSDLGSISGIYSTSHTAPNAVGAAAAALSAGVDSDLGGYGYGKNLDSALTAHLVSAAQLDSAVYRVLRLKFALGLFDHPYRSISNANGVNSEEQKRVNEQLATESITLLKRTVLPLKESLRSIAVIGPNADNLYNQLGDYTAPQDTGSVTTVLRGIREAAGPNTRVLYAKGCSIRDTSTAGFAEAMAVAKKAEAIVVVLGGSSARDFKTQYQSTGAAISTQSTVSDMENGEGNDRSTLSLLGRQSELLEKLATTGKPIILVLINGRPMAIEKEADLAGDILEAWYPGATGGKAIAKILFGHASPMGRLPISIPRSVGQLPVYYSQPKGSGGHYVEGAAGPLFAFGFGLSYSTFTYSDFKISKSENQQGLQLQVSFQVTNAGSQTATDIQQIYISDETSSVVTPVRKLVGFSRCTLAPGQRVHQQITIDPKELSLYNLRGDQLIEKGIFNLELARYAGDPDCLKARLEVNQDYIFDHWR</sequence>
<dbReference type="Pfam" id="PF14310">
    <property type="entry name" value="Fn3-like"/>
    <property type="match status" value="1"/>
</dbReference>
<dbReference type="InterPro" id="IPR002772">
    <property type="entry name" value="Glyco_hydro_3_C"/>
</dbReference>
<evidence type="ECO:0000313" key="3">
    <source>
        <dbReference type="EMBL" id="SEA45243.1"/>
    </source>
</evidence>
<dbReference type="GO" id="GO:0009251">
    <property type="term" value="P:glucan catabolic process"/>
    <property type="evidence" value="ECO:0007669"/>
    <property type="project" value="TreeGrafter"/>
</dbReference>
<proteinExistence type="predicted"/>
<dbReference type="InterPro" id="IPR036881">
    <property type="entry name" value="Glyco_hydro_3_C_sf"/>
</dbReference>
<dbReference type="OrthoDB" id="721009at2"/>
<dbReference type="Pfam" id="PF01915">
    <property type="entry name" value="Glyco_hydro_3_C"/>
    <property type="match status" value="1"/>
</dbReference>
<dbReference type="EMBL" id="FNQY01000019">
    <property type="protein sequence ID" value="SEA45243.1"/>
    <property type="molecule type" value="Genomic_DNA"/>
</dbReference>
<dbReference type="STRING" id="551991.SAMN05192529_11962"/>
<dbReference type="Gene3D" id="3.20.20.300">
    <property type="entry name" value="Glycoside hydrolase, family 3, N-terminal domain"/>
    <property type="match status" value="1"/>
</dbReference>
<evidence type="ECO:0000313" key="4">
    <source>
        <dbReference type="Proteomes" id="UP000199041"/>
    </source>
</evidence>
<feature type="domain" description="Fibronectin type III-like" evidence="2">
    <location>
        <begin position="726"/>
        <end position="795"/>
    </location>
</feature>
<evidence type="ECO:0000259" key="2">
    <source>
        <dbReference type="SMART" id="SM01217"/>
    </source>
</evidence>
<dbReference type="Proteomes" id="UP000199041">
    <property type="component" value="Unassembled WGS sequence"/>
</dbReference>
<dbReference type="AlphaFoldDB" id="A0A1H4BAT2"/>
<dbReference type="InterPro" id="IPR051915">
    <property type="entry name" value="Cellulose_Degrad_GH3"/>
</dbReference>
<accession>A0A1H4BAT2</accession>
<dbReference type="PANTHER" id="PTHR30620:SF123">
    <property type="entry name" value="BETA-XYLOSIDASE"/>
    <property type="match status" value="1"/>
</dbReference>
<organism evidence="3 4">
    <name type="scientific">Arachidicoccus rhizosphaerae</name>
    <dbReference type="NCBI Taxonomy" id="551991"/>
    <lineage>
        <taxon>Bacteria</taxon>
        <taxon>Pseudomonadati</taxon>
        <taxon>Bacteroidota</taxon>
        <taxon>Chitinophagia</taxon>
        <taxon>Chitinophagales</taxon>
        <taxon>Chitinophagaceae</taxon>
        <taxon>Arachidicoccus</taxon>
    </lineage>
</organism>
<reference evidence="3 4" key="1">
    <citation type="submission" date="2016-10" db="EMBL/GenBank/DDBJ databases">
        <authorList>
            <person name="de Groot N.N."/>
        </authorList>
    </citation>
    <scope>NUCLEOTIDE SEQUENCE [LARGE SCALE GENOMIC DNA]</scope>
    <source>
        <strain evidence="3 4">Vu-144</strain>
    </source>
</reference>
<dbReference type="GO" id="GO:0008422">
    <property type="term" value="F:beta-glucosidase activity"/>
    <property type="evidence" value="ECO:0007669"/>
    <property type="project" value="TreeGrafter"/>
</dbReference>
<dbReference type="Gene3D" id="3.40.50.1700">
    <property type="entry name" value="Glycoside hydrolase family 3 C-terminal domain"/>
    <property type="match status" value="1"/>
</dbReference>
<protein>
    <submittedName>
        <fullName evidence="3">Beta-glucosidase</fullName>
    </submittedName>
</protein>